<comment type="caution">
    <text evidence="3">The sequence shown here is derived from an EMBL/GenBank/DDBJ whole genome shotgun (WGS) entry which is preliminary data.</text>
</comment>
<dbReference type="InterPro" id="IPR036291">
    <property type="entry name" value="NAD(P)-bd_dom_sf"/>
</dbReference>
<reference evidence="3 4" key="1">
    <citation type="journal article" date="2015" name="Genome Announc.">
        <title>Expanding the biotechnology potential of lactobacilli through comparative genomics of 213 strains and associated genera.</title>
        <authorList>
            <person name="Sun Z."/>
            <person name="Harris H.M."/>
            <person name="McCann A."/>
            <person name="Guo C."/>
            <person name="Argimon S."/>
            <person name="Zhang W."/>
            <person name="Yang X."/>
            <person name="Jeffery I.B."/>
            <person name="Cooney J.C."/>
            <person name="Kagawa T.F."/>
            <person name="Liu W."/>
            <person name="Song Y."/>
            <person name="Salvetti E."/>
            <person name="Wrobel A."/>
            <person name="Rasinkangas P."/>
            <person name="Parkhill J."/>
            <person name="Rea M.C."/>
            <person name="O'Sullivan O."/>
            <person name="Ritari J."/>
            <person name="Douillard F.P."/>
            <person name="Paul Ross R."/>
            <person name="Yang R."/>
            <person name="Briner A.E."/>
            <person name="Felis G.E."/>
            <person name="de Vos W.M."/>
            <person name="Barrangou R."/>
            <person name="Klaenhammer T.R."/>
            <person name="Caufield P.W."/>
            <person name="Cui Y."/>
            <person name="Zhang H."/>
            <person name="O'Toole P.W."/>
        </authorList>
    </citation>
    <scope>NUCLEOTIDE SEQUENCE [LARGE SCALE GENOMIC DNA]</scope>
    <source>
        <strain evidence="3 4">DSM 24301</strain>
    </source>
</reference>
<dbReference type="GO" id="GO:0008206">
    <property type="term" value="P:bile acid metabolic process"/>
    <property type="evidence" value="ECO:0007669"/>
    <property type="project" value="UniProtKB-ARBA"/>
</dbReference>
<dbReference type="Pfam" id="PF13561">
    <property type="entry name" value="adh_short_C2"/>
    <property type="match status" value="1"/>
</dbReference>
<proteinExistence type="inferred from homology"/>
<dbReference type="PANTHER" id="PTHR24321:SF8">
    <property type="entry name" value="ESTRADIOL 17-BETA-DEHYDROGENASE 8-RELATED"/>
    <property type="match status" value="1"/>
</dbReference>
<evidence type="ECO:0000256" key="2">
    <source>
        <dbReference type="ARBA" id="ARBA00023002"/>
    </source>
</evidence>
<gene>
    <name evidence="3" type="ORF">IV56_GL000444</name>
</gene>
<dbReference type="Proteomes" id="UP000050969">
    <property type="component" value="Unassembled WGS sequence"/>
</dbReference>
<dbReference type="NCBIfam" id="NF005118">
    <property type="entry name" value="PRK06550.1"/>
    <property type="match status" value="1"/>
</dbReference>
<evidence type="ECO:0000313" key="4">
    <source>
        <dbReference type="Proteomes" id="UP000050969"/>
    </source>
</evidence>
<dbReference type="EMBL" id="JQCE01000021">
    <property type="protein sequence ID" value="KRO17121.1"/>
    <property type="molecule type" value="Genomic_DNA"/>
</dbReference>
<dbReference type="Gene3D" id="3.40.50.720">
    <property type="entry name" value="NAD(P)-binding Rossmann-like Domain"/>
    <property type="match status" value="1"/>
</dbReference>
<dbReference type="PANTHER" id="PTHR24321">
    <property type="entry name" value="DEHYDROGENASES, SHORT CHAIN"/>
    <property type="match status" value="1"/>
</dbReference>
<dbReference type="FunFam" id="3.40.50.720:FF:000084">
    <property type="entry name" value="Short-chain dehydrogenase reductase"/>
    <property type="match status" value="1"/>
</dbReference>
<dbReference type="PATRIC" id="fig|1293598.4.peg.476"/>
<comment type="similarity">
    <text evidence="1">Belongs to the short-chain dehydrogenases/reductases (SDR) family.</text>
</comment>
<dbReference type="InterPro" id="IPR002347">
    <property type="entry name" value="SDR_fam"/>
</dbReference>
<keyword evidence="4" id="KW-1185">Reference proteome</keyword>
<dbReference type="AlphaFoldDB" id="A0A0R2MUD3"/>
<dbReference type="STRING" id="1293598.IV56_GL000444"/>
<evidence type="ECO:0000313" key="3">
    <source>
        <dbReference type="EMBL" id="KRO17121.1"/>
    </source>
</evidence>
<dbReference type="SUPFAM" id="SSF51735">
    <property type="entry name" value="NAD(P)-binding Rossmann-fold domains"/>
    <property type="match status" value="1"/>
</dbReference>
<protein>
    <submittedName>
        <fullName evidence="3">Short-chain dehydrogenase oxidoreductase</fullName>
    </submittedName>
</protein>
<dbReference type="CDD" id="cd05233">
    <property type="entry name" value="SDR_c"/>
    <property type="match status" value="1"/>
</dbReference>
<dbReference type="GO" id="GO:0016491">
    <property type="term" value="F:oxidoreductase activity"/>
    <property type="evidence" value="ECO:0007669"/>
    <property type="project" value="UniProtKB-KW"/>
</dbReference>
<dbReference type="PRINTS" id="PR00080">
    <property type="entry name" value="SDRFAMILY"/>
</dbReference>
<dbReference type="PRINTS" id="PR00081">
    <property type="entry name" value="GDHRDH"/>
</dbReference>
<organism evidence="3 4">
    <name type="scientific">Lacticaseibacillus saniviri JCM 17471 = DSM 24301</name>
    <dbReference type="NCBI Taxonomy" id="1293598"/>
    <lineage>
        <taxon>Bacteria</taxon>
        <taxon>Bacillati</taxon>
        <taxon>Bacillota</taxon>
        <taxon>Bacilli</taxon>
        <taxon>Lactobacillales</taxon>
        <taxon>Lactobacillaceae</taxon>
        <taxon>Lacticaseibacillus</taxon>
    </lineage>
</organism>
<sequence length="245" mass="25728">MQFEEFAHQTVLITGAASGIGAAQCQAFLDQGASVIAIDQQPMPKAHAQLLTFEGSVTDMAFIQASVTEGVAHFGGLDMVCNTAGQLDGYANAVATSVTDWERSLDVNLTGQFRVIKATLDHFLAQHHGVYVNMSSVAGTVAGGGGMAYTAAKHAVIGMTKQLDLDYASQGIRANCLAPGAINTPMNAADFEGDGHMAAWVASETPAKRWATAAEVADLTLFIASRHADYMHGTVLPIDGGWLEK</sequence>
<accession>A0A0R2MUD3</accession>
<evidence type="ECO:0000256" key="1">
    <source>
        <dbReference type="ARBA" id="ARBA00006484"/>
    </source>
</evidence>
<dbReference type="RefSeq" id="WP_056992727.1">
    <property type="nucleotide sequence ID" value="NZ_JQCE01000021.1"/>
</dbReference>
<keyword evidence="2" id="KW-0560">Oxidoreductase</keyword>
<name>A0A0R2MUD3_9LACO</name>